<dbReference type="EMBL" id="JAGTTL010000036">
    <property type="protein sequence ID" value="KAK6293527.1"/>
    <property type="molecule type" value="Genomic_DNA"/>
</dbReference>
<gene>
    <name evidence="2" type="ORF">J4Q44_G00358530</name>
</gene>
<reference evidence="2 3" key="1">
    <citation type="submission" date="2021-04" db="EMBL/GenBank/DDBJ databases">
        <authorList>
            <person name="De Guttry C."/>
            <person name="Zahm M."/>
            <person name="Klopp C."/>
            <person name="Cabau C."/>
            <person name="Louis A."/>
            <person name="Berthelot C."/>
            <person name="Parey E."/>
            <person name="Roest Crollius H."/>
            <person name="Montfort J."/>
            <person name="Robinson-Rechavi M."/>
            <person name="Bucao C."/>
            <person name="Bouchez O."/>
            <person name="Gislard M."/>
            <person name="Lluch J."/>
            <person name="Milhes M."/>
            <person name="Lampietro C."/>
            <person name="Lopez Roques C."/>
            <person name="Donnadieu C."/>
            <person name="Braasch I."/>
            <person name="Desvignes T."/>
            <person name="Postlethwait J."/>
            <person name="Bobe J."/>
            <person name="Wedekind C."/>
            <person name="Guiguen Y."/>
        </authorList>
    </citation>
    <scope>NUCLEOTIDE SEQUENCE [LARGE SCALE GENOMIC DNA]</scope>
    <source>
        <strain evidence="2">Cs_M1</strain>
        <tissue evidence="2">Blood</tissue>
    </source>
</reference>
<dbReference type="AlphaFoldDB" id="A0AAN8QL28"/>
<feature type="compositionally biased region" description="Polar residues" evidence="1">
    <location>
        <begin position="76"/>
        <end position="85"/>
    </location>
</feature>
<evidence type="ECO:0000313" key="2">
    <source>
        <dbReference type="EMBL" id="KAK6293527.1"/>
    </source>
</evidence>
<proteinExistence type="predicted"/>
<protein>
    <submittedName>
        <fullName evidence="2">Uncharacterized protein</fullName>
    </submittedName>
</protein>
<organism evidence="2 3">
    <name type="scientific">Coregonus suidteri</name>
    <dbReference type="NCBI Taxonomy" id="861788"/>
    <lineage>
        <taxon>Eukaryota</taxon>
        <taxon>Metazoa</taxon>
        <taxon>Chordata</taxon>
        <taxon>Craniata</taxon>
        <taxon>Vertebrata</taxon>
        <taxon>Euteleostomi</taxon>
        <taxon>Actinopterygii</taxon>
        <taxon>Neopterygii</taxon>
        <taxon>Teleostei</taxon>
        <taxon>Protacanthopterygii</taxon>
        <taxon>Salmoniformes</taxon>
        <taxon>Salmonidae</taxon>
        <taxon>Coregoninae</taxon>
        <taxon>Coregonus</taxon>
    </lineage>
</organism>
<dbReference type="Proteomes" id="UP001356427">
    <property type="component" value="Unassembled WGS sequence"/>
</dbReference>
<evidence type="ECO:0000256" key="1">
    <source>
        <dbReference type="SAM" id="MobiDB-lite"/>
    </source>
</evidence>
<sequence>MSQSGNILHLYVEVRSVPEEEKEFGGGVEGIHPLVLQGPDILPQSQHTPSHSTCTCTSTPSPASMSPGGVHKIGGSSPSLTPSKVTSHRELSRPDRQDSRRVCVCTSIEGRVGPDLSDQQRPPSSVLAAACPASPIATSWALGNTTAPSVSSLMLSLCDSMETKTNGKILPSHNNPHHTHSTHSYPNAFTVHIPHPRHLPTLPL</sequence>
<accession>A0AAN8QL28</accession>
<name>A0AAN8QL28_9TELE</name>
<feature type="compositionally biased region" description="Basic and acidic residues" evidence="1">
    <location>
        <begin position="87"/>
        <end position="101"/>
    </location>
</feature>
<feature type="region of interest" description="Disordered" evidence="1">
    <location>
        <begin position="41"/>
        <end position="102"/>
    </location>
</feature>
<comment type="caution">
    <text evidence="2">The sequence shown here is derived from an EMBL/GenBank/DDBJ whole genome shotgun (WGS) entry which is preliminary data.</text>
</comment>
<evidence type="ECO:0000313" key="3">
    <source>
        <dbReference type="Proteomes" id="UP001356427"/>
    </source>
</evidence>
<feature type="compositionally biased region" description="Low complexity" evidence="1">
    <location>
        <begin position="44"/>
        <end position="61"/>
    </location>
</feature>
<keyword evidence="3" id="KW-1185">Reference proteome</keyword>